<keyword evidence="2" id="KW-1185">Reference proteome</keyword>
<accession>A0A0D3AGU0</accession>
<reference evidence="1" key="1">
    <citation type="journal article" date="2014" name="Genome Biol.">
        <title>Transcriptome and methylome profiling reveals relics of genome dominance in the mesopolyploid Brassica oleracea.</title>
        <authorList>
            <person name="Parkin I.A."/>
            <person name="Koh C."/>
            <person name="Tang H."/>
            <person name="Robinson S.J."/>
            <person name="Kagale S."/>
            <person name="Clarke W.E."/>
            <person name="Town C.D."/>
            <person name="Nixon J."/>
            <person name="Krishnakumar V."/>
            <person name="Bidwell S.L."/>
            <person name="Denoeud F."/>
            <person name="Belcram H."/>
            <person name="Links M.G."/>
            <person name="Just J."/>
            <person name="Clarke C."/>
            <person name="Bender T."/>
            <person name="Huebert T."/>
            <person name="Mason A.S."/>
            <person name="Pires J.C."/>
            <person name="Barker G."/>
            <person name="Moore J."/>
            <person name="Walley P.G."/>
            <person name="Manoli S."/>
            <person name="Batley J."/>
            <person name="Edwards D."/>
            <person name="Nelson M.N."/>
            <person name="Wang X."/>
            <person name="Paterson A.H."/>
            <person name="King G."/>
            <person name="Bancroft I."/>
            <person name="Chalhoub B."/>
            <person name="Sharpe A.G."/>
        </authorList>
    </citation>
    <scope>NUCLEOTIDE SEQUENCE [LARGE SCALE GENOMIC DNA]</scope>
    <source>
        <strain evidence="1">cv. TO1000</strain>
    </source>
</reference>
<name>A0A0D3AGU0_BRAOL</name>
<dbReference type="Gramene" id="Bo24582s010.1">
    <property type="protein sequence ID" value="Bo24582s010.1"/>
    <property type="gene ID" value="Bo24582s010"/>
</dbReference>
<reference evidence="1" key="2">
    <citation type="submission" date="2015-06" db="UniProtKB">
        <authorList>
            <consortium name="EnsemblPlants"/>
        </authorList>
    </citation>
    <scope>IDENTIFICATION</scope>
</reference>
<dbReference type="HOGENOM" id="CLU_3130341_0_0_1"/>
<protein>
    <submittedName>
        <fullName evidence="1">Uncharacterized protein</fullName>
    </submittedName>
</protein>
<dbReference type="EnsemblPlants" id="Bo24582s010.1">
    <property type="protein sequence ID" value="Bo24582s010.1"/>
    <property type="gene ID" value="Bo24582s010"/>
</dbReference>
<organism evidence="1 2">
    <name type="scientific">Brassica oleracea var. oleracea</name>
    <dbReference type="NCBI Taxonomy" id="109376"/>
    <lineage>
        <taxon>Eukaryota</taxon>
        <taxon>Viridiplantae</taxon>
        <taxon>Streptophyta</taxon>
        <taxon>Embryophyta</taxon>
        <taxon>Tracheophyta</taxon>
        <taxon>Spermatophyta</taxon>
        <taxon>Magnoliopsida</taxon>
        <taxon>eudicotyledons</taxon>
        <taxon>Gunneridae</taxon>
        <taxon>Pentapetalae</taxon>
        <taxon>rosids</taxon>
        <taxon>malvids</taxon>
        <taxon>Brassicales</taxon>
        <taxon>Brassicaceae</taxon>
        <taxon>Brassiceae</taxon>
        <taxon>Brassica</taxon>
    </lineage>
</organism>
<evidence type="ECO:0000313" key="2">
    <source>
        <dbReference type="Proteomes" id="UP000032141"/>
    </source>
</evidence>
<dbReference type="AlphaFoldDB" id="A0A0D3AGU0"/>
<sequence>MHGRELLQQGLFRHTGNGISSNVWVEKWIIDTIPRPPMYKANSVVNLALK</sequence>
<dbReference type="Proteomes" id="UP000032141">
    <property type="component" value="Unassembled WGS sequence"/>
</dbReference>
<evidence type="ECO:0000313" key="1">
    <source>
        <dbReference type="EnsemblPlants" id="Bo24582s010.1"/>
    </source>
</evidence>
<proteinExistence type="predicted"/>